<keyword evidence="4 6" id="KW-0238">DNA-binding</keyword>
<feature type="DNA-binding region" description="OmpR/PhoB-type" evidence="6">
    <location>
        <begin position="7"/>
        <end position="105"/>
    </location>
</feature>
<keyword evidence="3" id="KW-0805">Transcription regulation</keyword>
<evidence type="ECO:0000256" key="1">
    <source>
        <dbReference type="ARBA" id="ARBA00022553"/>
    </source>
</evidence>
<proteinExistence type="predicted"/>
<evidence type="ECO:0000256" key="4">
    <source>
        <dbReference type="ARBA" id="ARBA00023125"/>
    </source>
</evidence>
<dbReference type="GO" id="GO:0005829">
    <property type="term" value="C:cytosol"/>
    <property type="evidence" value="ECO:0007669"/>
    <property type="project" value="TreeGrafter"/>
</dbReference>
<dbReference type="Proteomes" id="UP000177596">
    <property type="component" value="Unassembled WGS sequence"/>
</dbReference>
<organism evidence="8 9">
    <name type="scientific">Candidatus Woesebacteria bacterium RIFOXYD1_FULL_43_18</name>
    <dbReference type="NCBI Taxonomy" id="1802551"/>
    <lineage>
        <taxon>Bacteria</taxon>
        <taxon>Candidatus Woeseibacteriota</taxon>
    </lineage>
</organism>
<evidence type="ECO:0000256" key="3">
    <source>
        <dbReference type="ARBA" id="ARBA00023015"/>
    </source>
</evidence>
<dbReference type="GO" id="GO:0000976">
    <property type="term" value="F:transcription cis-regulatory region binding"/>
    <property type="evidence" value="ECO:0007669"/>
    <property type="project" value="TreeGrafter"/>
</dbReference>
<keyword evidence="1" id="KW-0597">Phosphoprotein</keyword>
<name>A0A1F8DK73_9BACT</name>
<dbReference type="EMBL" id="MGIL01000013">
    <property type="protein sequence ID" value="OGM88278.1"/>
    <property type="molecule type" value="Genomic_DNA"/>
</dbReference>
<keyword evidence="5" id="KW-0804">Transcription</keyword>
<keyword evidence="2" id="KW-0902">Two-component regulatory system</keyword>
<evidence type="ECO:0000259" key="7">
    <source>
        <dbReference type="PROSITE" id="PS51755"/>
    </source>
</evidence>
<dbReference type="CDD" id="cd00383">
    <property type="entry name" value="trans_reg_C"/>
    <property type="match status" value="1"/>
</dbReference>
<dbReference type="PROSITE" id="PS51755">
    <property type="entry name" value="OMPR_PHOB"/>
    <property type="match status" value="1"/>
</dbReference>
<evidence type="ECO:0000313" key="8">
    <source>
        <dbReference type="EMBL" id="OGM88278.1"/>
    </source>
</evidence>
<dbReference type="InterPro" id="IPR016032">
    <property type="entry name" value="Sig_transdc_resp-reg_C-effctor"/>
</dbReference>
<dbReference type="GO" id="GO:0000156">
    <property type="term" value="F:phosphorelay response regulator activity"/>
    <property type="evidence" value="ECO:0007669"/>
    <property type="project" value="TreeGrafter"/>
</dbReference>
<evidence type="ECO:0000313" key="9">
    <source>
        <dbReference type="Proteomes" id="UP000177596"/>
    </source>
</evidence>
<feature type="domain" description="OmpR/PhoB-type" evidence="7">
    <location>
        <begin position="7"/>
        <end position="105"/>
    </location>
</feature>
<evidence type="ECO:0000256" key="5">
    <source>
        <dbReference type="ARBA" id="ARBA00023163"/>
    </source>
</evidence>
<evidence type="ECO:0000256" key="2">
    <source>
        <dbReference type="ARBA" id="ARBA00023012"/>
    </source>
</evidence>
<reference evidence="8 9" key="1">
    <citation type="journal article" date="2016" name="Nat. Commun.">
        <title>Thousands of microbial genomes shed light on interconnected biogeochemical processes in an aquifer system.</title>
        <authorList>
            <person name="Anantharaman K."/>
            <person name="Brown C.T."/>
            <person name="Hug L.A."/>
            <person name="Sharon I."/>
            <person name="Castelle C.J."/>
            <person name="Probst A.J."/>
            <person name="Thomas B.C."/>
            <person name="Singh A."/>
            <person name="Wilkins M.J."/>
            <person name="Karaoz U."/>
            <person name="Brodie E.L."/>
            <person name="Williams K.H."/>
            <person name="Hubbard S.S."/>
            <person name="Banfield J.F."/>
        </authorList>
    </citation>
    <scope>NUCLEOTIDE SEQUENCE [LARGE SCALE GENOMIC DNA]</scope>
</reference>
<dbReference type="FunFam" id="1.10.10.10:FF:000005">
    <property type="entry name" value="Two-component system response regulator"/>
    <property type="match status" value="1"/>
</dbReference>
<dbReference type="InterPro" id="IPR001867">
    <property type="entry name" value="OmpR/PhoB-type_DNA-bd"/>
</dbReference>
<protein>
    <recommendedName>
        <fullName evidence="7">OmpR/PhoB-type domain-containing protein</fullName>
    </recommendedName>
</protein>
<accession>A0A1F8DK73</accession>
<dbReference type="SUPFAM" id="SSF46894">
    <property type="entry name" value="C-terminal effector domain of the bipartite response regulators"/>
    <property type="match status" value="1"/>
</dbReference>
<dbReference type="InterPro" id="IPR036388">
    <property type="entry name" value="WH-like_DNA-bd_sf"/>
</dbReference>
<dbReference type="Pfam" id="PF00486">
    <property type="entry name" value="Trans_reg_C"/>
    <property type="match status" value="1"/>
</dbReference>
<dbReference type="GO" id="GO:0006355">
    <property type="term" value="P:regulation of DNA-templated transcription"/>
    <property type="evidence" value="ECO:0007669"/>
    <property type="project" value="InterPro"/>
</dbReference>
<dbReference type="AlphaFoldDB" id="A0A1F8DK73"/>
<gene>
    <name evidence="8" type="ORF">A2573_02580</name>
</gene>
<dbReference type="InterPro" id="IPR039420">
    <property type="entry name" value="WalR-like"/>
</dbReference>
<evidence type="ECO:0000256" key="6">
    <source>
        <dbReference type="PROSITE-ProRule" id="PRU01091"/>
    </source>
</evidence>
<dbReference type="PANTHER" id="PTHR48111:SF22">
    <property type="entry name" value="REGULATOR OF RPOS"/>
    <property type="match status" value="1"/>
</dbReference>
<dbReference type="PANTHER" id="PTHR48111">
    <property type="entry name" value="REGULATOR OF RPOS"/>
    <property type="match status" value="1"/>
</dbReference>
<dbReference type="GO" id="GO:0032993">
    <property type="term" value="C:protein-DNA complex"/>
    <property type="evidence" value="ECO:0007669"/>
    <property type="project" value="TreeGrafter"/>
</dbReference>
<dbReference type="Gene3D" id="1.10.10.10">
    <property type="entry name" value="Winged helix-like DNA-binding domain superfamily/Winged helix DNA-binding domain"/>
    <property type="match status" value="1"/>
</dbReference>
<sequence length="106" mass="12454">MHKNGHSSVLEVADLKMDLENYEVARGDKKIILTPTEFSLLEYLIRNRDHVVTRDSILNRVWSYESDVQTRVVDVYIGYLRKKIDKPFKNKLIHNVRGFGYTIKTT</sequence>
<comment type="caution">
    <text evidence="8">The sequence shown here is derived from an EMBL/GenBank/DDBJ whole genome shotgun (WGS) entry which is preliminary data.</text>
</comment>
<dbReference type="SMART" id="SM00862">
    <property type="entry name" value="Trans_reg_C"/>
    <property type="match status" value="1"/>
</dbReference>